<feature type="region of interest" description="Disordered" evidence="6">
    <location>
        <begin position="48"/>
        <end position="78"/>
    </location>
</feature>
<dbReference type="GO" id="GO:0008270">
    <property type="term" value="F:zinc ion binding"/>
    <property type="evidence" value="ECO:0007669"/>
    <property type="project" value="UniProtKB-KW"/>
</dbReference>
<feature type="zinc finger region" description="C3H1-type" evidence="5">
    <location>
        <begin position="504"/>
        <end position="531"/>
    </location>
</feature>
<sequence>MEEPQEAGVGDTFSFPPHRRSHLRSVTYRNLVRLMSLCYGDSPLATAPPIIPLPQTPDNGGNRGEQGGDDVREPGESIVSDSREPVNMVANGGSEGAVFRDKGLNDTQMVIDEIEQIMGMDDGQDLFDPNDMMVNSSMEGNGFQDGEIGREQMLMADLENIMKGNEDCHQISNCSAATLGQNQGDNCPGILLNNQDEHNDCPPVVMESGTVGQTQVDMEGGNQKNIDPFGISSNKSLAVEVSKLSGKVKDQSSSLKTNLMQEKNEIQQKEMELENIIPSNEGMCSPGPMVEKGELEEGEIFGESLLVNESIDILLDDAVVSEKKVDDAVVSGKKVDEEMLISGGTFDDKHPYCNEESTVNDGTSEFTFVNTTVAPIENKVTPGEFKGSETGQMVYELGMMQRKECSGKIQKQIGHKNKVIETKLKKDVGLSNKKKQILTPAQKKEKKKKNKRKKRAEKNRQLGVKRLKLQTVLKPKTVTYCRHYLKGRCHEGEKCKFSHDTVPLTKSQPCSHFARQSCMKGDDCPFDHQLSKYPCINYMTKGSCSRGDDCLFSHKKPLEGDVASLSVAPDLPLKSSLQSDSDIGLNISRAPPKNANALSYSLGGFSDKSKKQIVADTPSKTPNLACKGVNPLFVSKSSLAESIQLNQGSSSQKMNESGRVGSQSNQRMLGVRGPASKPSVAESSKFILGSSSLKMNGSGRLGIQGHQSESHTIQNGNDSPKKKPEMVPRGINFLSFGKSSLEDSTRKVSLANGADGYKQQPSDIEGGGGKFSSQLTPNTSSTDKKKSHPALVPPGINLTLGKLVSSGSSTSSSLPYCSDNINNGSLPKINYTAGEQRNSSTMSYKLPVSPQTSGQSSEWLAHKSMPNSAREALISTLAVAKKFDDVKSKSVHGSQQLSDKQHDSNANPWKMPASLLTTGQSSEKITPKSTPNSSQKALMSTLAFATMFEFGMKKNQSANRTAVNSETGDSRTGEGTKTDTAKTSKLLDILSSVGSKIK</sequence>
<dbReference type="PROSITE" id="PS50103">
    <property type="entry name" value="ZF_C3H1"/>
    <property type="match status" value="3"/>
</dbReference>
<feature type="domain" description="C3H1-type" evidence="7">
    <location>
        <begin position="504"/>
        <end position="531"/>
    </location>
</feature>
<keyword evidence="3 5" id="KW-0863">Zinc-finger</keyword>
<dbReference type="PANTHER" id="PTHR13119">
    <property type="entry name" value="ZINC FINGER CCCH DOMAIN-CONTAINING PROTEI"/>
    <property type="match status" value="1"/>
</dbReference>
<keyword evidence="1 5" id="KW-0479">Metal-binding</keyword>
<feature type="compositionally biased region" description="Basic and acidic residues" evidence="6">
    <location>
        <begin position="968"/>
        <end position="982"/>
    </location>
</feature>
<feature type="region of interest" description="Disordered" evidence="6">
    <location>
        <begin position="752"/>
        <end position="793"/>
    </location>
</feature>
<dbReference type="AlphaFoldDB" id="A0A7J9C8K1"/>
<feature type="compositionally biased region" description="Polar residues" evidence="6">
    <location>
        <begin position="915"/>
        <end position="937"/>
    </location>
</feature>
<feature type="domain" description="C3H1-type" evidence="7">
    <location>
        <begin position="534"/>
        <end position="557"/>
    </location>
</feature>
<dbReference type="InterPro" id="IPR036855">
    <property type="entry name" value="Znf_CCCH_sf"/>
</dbReference>
<evidence type="ECO:0000256" key="4">
    <source>
        <dbReference type="ARBA" id="ARBA00022833"/>
    </source>
</evidence>
<evidence type="ECO:0000259" key="7">
    <source>
        <dbReference type="PROSITE" id="PS50103"/>
    </source>
</evidence>
<organism evidence="8 9">
    <name type="scientific">Gossypium gossypioides</name>
    <name type="common">Mexican cotton</name>
    <name type="synonym">Selera gossypioides</name>
    <dbReference type="NCBI Taxonomy" id="34282"/>
    <lineage>
        <taxon>Eukaryota</taxon>
        <taxon>Viridiplantae</taxon>
        <taxon>Streptophyta</taxon>
        <taxon>Embryophyta</taxon>
        <taxon>Tracheophyta</taxon>
        <taxon>Spermatophyta</taxon>
        <taxon>Magnoliopsida</taxon>
        <taxon>eudicotyledons</taxon>
        <taxon>Gunneridae</taxon>
        <taxon>Pentapetalae</taxon>
        <taxon>rosids</taxon>
        <taxon>malvids</taxon>
        <taxon>Malvales</taxon>
        <taxon>Malvaceae</taxon>
        <taxon>Malvoideae</taxon>
        <taxon>Gossypium</taxon>
    </lineage>
</organism>
<feature type="region of interest" description="Disordered" evidence="6">
    <location>
        <begin position="645"/>
        <end position="682"/>
    </location>
</feature>
<feature type="region of interest" description="Disordered" evidence="6">
    <location>
        <begin position="704"/>
        <end position="725"/>
    </location>
</feature>
<feature type="region of interest" description="Disordered" evidence="6">
    <location>
        <begin position="955"/>
        <end position="985"/>
    </location>
</feature>
<dbReference type="Pfam" id="PF00642">
    <property type="entry name" value="zf-CCCH"/>
    <property type="match status" value="1"/>
</dbReference>
<comment type="caution">
    <text evidence="8">The sequence shown here is derived from an EMBL/GenBank/DDBJ whole genome shotgun (WGS) entry which is preliminary data.</text>
</comment>
<dbReference type="GO" id="GO:0005634">
    <property type="term" value="C:nucleus"/>
    <property type="evidence" value="ECO:0007669"/>
    <property type="project" value="TreeGrafter"/>
</dbReference>
<dbReference type="Proteomes" id="UP000593579">
    <property type="component" value="Unassembled WGS sequence"/>
</dbReference>
<evidence type="ECO:0000313" key="9">
    <source>
        <dbReference type="Proteomes" id="UP000593579"/>
    </source>
</evidence>
<reference evidence="8 9" key="1">
    <citation type="journal article" date="2019" name="Genome Biol. Evol.">
        <title>Insights into the evolution of the New World diploid cottons (Gossypium, subgenus Houzingenia) based on genome sequencing.</title>
        <authorList>
            <person name="Grover C.E."/>
            <person name="Arick M.A. 2nd"/>
            <person name="Thrash A."/>
            <person name="Conover J.L."/>
            <person name="Sanders W.S."/>
            <person name="Peterson D.G."/>
            <person name="Frelichowski J.E."/>
            <person name="Scheffler J.A."/>
            <person name="Scheffler B.E."/>
            <person name="Wendel J.F."/>
        </authorList>
    </citation>
    <scope>NUCLEOTIDE SEQUENCE [LARGE SCALE GENOMIC DNA]</scope>
    <source>
        <strain evidence="8">5</strain>
        <tissue evidence="8">Leaf</tissue>
    </source>
</reference>
<feature type="domain" description="C3H1-type" evidence="7">
    <location>
        <begin position="475"/>
        <end position="502"/>
    </location>
</feature>
<dbReference type="PANTHER" id="PTHR13119:SF12">
    <property type="entry name" value="PROTEIN SUPPRESSOR OF SABLE"/>
    <property type="match status" value="1"/>
</dbReference>
<dbReference type="SUPFAM" id="SSF90229">
    <property type="entry name" value="CCCH zinc finger"/>
    <property type="match status" value="2"/>
</dbReference>
<feature type="zinc finger region" description="C3H1-type" evidence="5">
    <location>
        <begin position="475"/>
        <end position="502"/>
    </location>
</feature>
<dbReference type="Gene3D" id="4.10.1000.10">
    <property type="entry name" value="Zinc finger, CCCH-type"/>
    <property type="match status" value="1"/>
</dbReference>
<feature type="compositionally biased region" description="Polar residues" evidence="6">
    <location>
        <begin position="705"/>
        <end position="718"/>
    </location>
</feature>
<feature type="compositionally biased region" description="Polar residues" evidence="6">
    <location>
        <begin position="771"/>
        <end position="781"/>
    </location>
</feature>
<evidence type="ECO:0000313" key="8">
    <source>
        <dbReference type="EMBL" id="MBA0744822.1"/>
    </source>
</evidence>
<accession>A0A7J9C8K1</accession>
<dbReference type="OrthoDB" id="411372at2759"/>
<evidence type="ECO:0000256" key="1">
    <source>
        <dbReference type="ARBA" id="ARBA00022723"/>
    </source>
</evidence>
<dbReference type="Gene3D" id="2.30.30.1190">
    <property type="match status" value="1"/>
</dbReference>
<feature type="compositionally biased region" description="Polar residues" evidence="6">
    <location>
        <begin position="955"/>
        <end position="967"/>
    </location>
</feature>
<evidence type="ECO:0000256" key="2">
    <source>
        <dbReference type="ARBA" id="ARBA00022737"/>
    </source>
</evidence>
<name>A0A7J9C8K1_GOSGO</name>
<dbReference type="GO" id="GO:0003723">
    <property type="term" value="F:RNA binding"/>
    <property type="evidence" value="ECO:0007669"/>
    <property type="project" value="InterPro"/>
</dbReference>
<feature type="region of interest" description="Disordered" evidence="6">
    <location>
        <begin position="441"/>
        <end position="461"/>
    </location>
</feature>
<evidence type="ECO:0000256" key="3">
    <source>
        <dbReference type="ARBA" id="ARBA00022771"/>
    </source>
</evidence>
<dbReference type="EMBL" id="JABEZY010000009">
    <property type="protein sequence ID" value="MBA0744822.1"/>
    <property type="molecule type" value="Genomic_DNA"/>
</dbReference>
<gene>
    <name evidence="8" type="ORF">Gogos_007428</name>
</gene>
<keyword evidence="9" id="KW-1185">Reference proteome</keyword>
<dbReference type="InterPro" id="IPR000571">
    <property type="entry name" value="Znf_CCCH"/>
</dbReference>
<evidence type="ECO:0000256" key="6">
    <source>
        <dbReference type="SAM" id="MobiDB-lite"/>
    </source>
</evidence>
<dbReference type="InterPro" id="IPR045124">
    <property type="entry name" value="Su(sable)-like"/>
</dbReference>
<feature type="compositionally biased region" description="Basic residues" evidence="6">
    <location>
        <begin position="444"/>
        <end position="461"/>
    </location>
</feature>
<protein>
    <recommendedName>
        <fullName evidence="7">C3H1-type domain-containing protein</fullName>
    </recommendedName>
</protein>
<keyword evidence="4 5" id="KW-0862">Zinc</keyword>
<feature type="region of interest" description="Disordered" evidence="6">
    <location>
        <begin position="890"/>
        <end position="937"/>
    </location>
</feature>
<dbReference type="GO" id="GO:0045892">
    <property type="term" value="P:negative regulation of DNA-templated transcription"/>
    <property type="evidence" value="ECO:0007669"/>
    <property type="project" value="InterPro"/>
</dbReference>
<feature type="compositionally biased region" description="Polar residues" evidence="6">
    <location>
        <begin position="645"/>
        <end position="667"/>
    </location>
</feature>
<proteinExistence type="predicted"/>
<keyword evidence="2" id="KW-0677">Repeat</keyword>
<evidence type="ECO:0000256" key="5">
    <source>
        <dbReference type="PROSITE-ProRule" id="PRU00723"/>
    </source>
</evidence>
<dbReference type="SMART" id="SM00356">
    <property type="entry name" value="ZnF_C3H1"/>
    <property type="match status" value="3"/>
</dbReference>
<feature type="zinc finger region" description="C3H1-type" evidence="5">
    <location>
        <begin position="534"/>
        <end position="557"/>
    </location>
</feature>